<keyword evidence="2" id="KW-1185">Reference proteome</keyword>
<dbReference type="RefSeq" id="WP_132082865.1">
    <property type="nucleotide sequence ID" value="NZ_DAIMLW010000018.1"/>
</dbReference>
<protein>
    <submittedName>
        <fullName evidence="1">Uncharacterized protein UPF0180</fullName>
    </submittedName>
</protein>
<name>A0A4V6NG85_9FIRM</name>
<dbReference type="Proteomes" id="UP000295063">
    <property type="component" value="Unassembled WGS sequence"/>
</dbReference>
<reference evidence="1 2" key="1">
    <citation type="submission" date="2019-03" db="EMBL/GenBank/DDBJ databases">
        <title>Genomic Encyclopedia of Type Strains, Phase IV (KMG-IV): sequencing the most valuable type-strain genomes for metagenomic binning, comparative biology and taxonomic classification.</title>
        <authorList>
            <person name="Goeker M."/>
        </authorList>
    </citation>
    <scope>NUCLEOTIDE SEQUENCE [LARGE SCALE GENOMIC DNA]</scope>
    <source>
        <strain evidence="1 2">DSM 15969</strain>
    </source>
</reference>
<dbReference type="InterPro" id="IPR005370">
    <property type="entry name" value="UPF0180"/>
</dbReference>
<sequence>MNGLIAVEKNLARLADFLENEGYEIVDLDESSLETVDAVVVSGADNNLMNFETALTDVPVIDAAGKSAADILAELQKL</sequence>
<proteinExistence type="predicted"/>
<dbReference type="Pfam" id="PF03698">
    <property type="entry name" value="UPF0180"/>
    <property type="match status" value="1"/>
</dbReference>
<evidence type="ECO:0000313" key="1">
    <source>
        <dbReference type="EMBL" id="TCL34455.1"/>
    </source>
</evidence>
<accession>A0A4V6NG85</accession>
<evidence type="ECO:0000313" key="2">
    <source>
        <dbReference type="Proteomes" id="UP000295063"/>
    </source>
</evidence>
<dbReference type="OrthoDB" id="1708042at2"/>
<dbReference type="EMBL" id="SLUI01000015">
    <property type="protein sequence ID" value="TCL34455.1"/>
    <property type="molecule type" value="Genomic_DNA"/>
</dbReference>
<dbReference type="AlphaFoldDB" id="A0A4V6NG85"/>
<organism evidence="1 2">
    <name type="scientific">Anaerospora hongkongensis</name>
    <dbReference type="NCBI Taxonomy" id="244830"/>
    <lineage>
        <taxon>Bacteria</taxon>
        <taxon>Bacillati</taxon>
        <taxon>Bacillota</taxon>
        <taxon>Negativicutes</taxon>
        <taxon>Selenomonadales</taxon>
        <taxon>Sporomusaceae</taxon>
        <taxon>Anaerospora</taxon>
    </lineage>
</organism>
<comment type="caution">
    <text evidence="1">The sequence shown here is derived from an EMBL/GenBank/DDBJ whole genome shotgun (WGS) entry which is preliminary data.</text>
</comment>
<gene>
    <name evidence="1" type="ORF">EV210_11539</name>
</gene>